<feature type="domain" description="HTH tetR-type" evidence="3">
    <location>
        <begin position="6"/>
        <end position="66"/>
    </location>
</feature>
<dbReference type="SUPFAM" id="SSF46689">
    <property type="entry name" value="Homeodomain-like"/>
    <property type="match status" value="1"/>
</dbReference>
<dbReference type="SUPFAM" id="SSF48498">
    <property type="entry name" value="Tetracyclin repressor-like, C-terminal domain"/>
    <property type="match status" value="1"/>
</dbReference>
<dbReference type="RefSeq" id="WP_179822183.1">
    <property type="nucleotide sequence ID" value="NZ_JACCFS010000001.1"/>
</dbReference>
<dbReference type="PANTHER" id="PTHR30328:SF54">
    <property type="entry name" value="HTH-TYPE TRANSCRIPTIONAL REPRESSOR SCO4008"/>
    <property type="match status" value="1"/>
</dbReference>
<accession>A0A7Z0EKL2</accession>
<dbReference type="AlphaFoldDB" id="A0A7Z0EKL2"/>
<name>A0A7Z0EKL2_9ACTN</name>
<dbReference type="GO" id="GO:0006355">
    <property type="term" value="P:regulation of DNA-templated transcription"/>
    <property type="evidence" value="ECO:0007669"/>
    <property type="project" value="UniProtKB-ARBA"/>
</dbReference>
<dbReference type="InterPro" id="IPR009057">
    <property type="entry name" value="Homeodomain-like_sf"/>
</dbReference>
<dbReference type="Gene3D" id="1.10.357.10">
    <property type="entry name" value="Tetracycline Repressor, domain 2"/>
    <property type="match status" value="1"/>
</dbReference>
<evidence type="ECO:0000256" key="1">
    <source>
        <dbReference type="ARBA" id="ARBA00023125"/>
    </source>
</evidence>
<dbReference type="EMBL" id="JACCFS010000001">
    <property type="protein sequence ID" value="NYJ33817.1"/>
    <property type="molecule type" value="Genomic_DNA"/>
</dbReference>
<dbReference type="InterPro" id="IPR041467">
    <property type="entry name" value="Sco4008_C"/>
</dbReference>
<evidence type="ECO:0000313" key="4">
    <source>
        <dbReference type="EMBL" id="NYJ33817.1"/>
    </source>
</evidence>
<dbReference type="PRINTS" id="PR00455">
    <property type="entry name" value="HTHTETR"/>
</dbReference>
<feature type="DNA-binding region" description="H-T-H motif" evidence="2">
    <location>
        <begin position="29"/>
        <end position="48"/>
    </location>
</feature>
<comment type="caution">
    <text evidence="4">The sequence shown here is derived from an EMBL/GenBank/DDBJ whole genome shotgun (WGS) entry which is preliminary data.</text>
</comment>
<reference evidence="4 5" key="1">
    <citation type="submission" date="2020-07" db="EMBL/GenBank/DDBJ databases">
        <title>Sequencing the genomes of 1000 actinobacteria strains.</title>
        <authorList>
            <person name="Klenk H.-P."/>
        </authorList>
    </citation>
    <scope>NUCLEOTIDE SEQUENCE [LARGE SCALE GENOMIC DNA]</scope>
    <source>
        <strain evidence="4 5">DSM 44442</strain>
    </source>
</reference>
<dbReference type="GO" id="GO:0003677">
    <property type="term" value="F:DNA binding"/>
    <property type="evidence" value="ECO:0007669"/>
    <property type="project" value="UniProtKB-UniRule"/>
</dbReference>
<evidence type="ECO:0000259" key="3">
    <source>
        <dbReference type="PROSITE" id="PS50977"/>
    </source>
</evidence>
<dbReference type="Pfam" id="PF00440">
    <property type="entry name" value="TetR_N"/>
    <property type="match status" value="1"/>
</dbReference>
<keyword evidence="1 2" id="KW-0238">DNA-binding</keyword>
<keyword evidence="5" id="KW-1185">Reference proteome</keyword>
<evidence type="ECO:0000256" key="2">
    <source>
        <dbReference type="PROSITE-ProRule" id="PRU00335"/>
    </source>
</evidence>
<dbReference type="InterPro" id="IPR036271">
    <property type="entry name" value="Tet_transcr_reg_TetR-rel_C_sf"/>
</dbReference>
<protein>
    <submittedName>
        <fullName evidence="4">AcrR family transcriptional regulator</fullName>
    </submittedName>
</protein>
<dbReference type="PROSITE" id="PS50977">
    <property type="entry name" value="HTH_TETR_2"/>
    <property type="match status" value="1"/>
</dbReference>
<evidence type="ECO:0000313" key="5">
    <source>
        <dbReference type="Proteomes" id="UP000572051"/>
    </source>
</evidence>
<dbReference type="Proteomes" id="UP000572051">
    <property type="component" value="Unassembled WGS sequence"/>
</dbReference>
<organism evidence="4 5">
    <name type="scientific">Nocardiopsis aegyptia</name>
    <dbReference type="NCBI Taxonomy" id="220378"/>
    <lineage>
        <taxon>Bacteria</taxon>
        <taxon>Bacillati</taxon>
        <taxon>Actinomycetota</taxon>
        <taxon>Actinomycetes</taxon>
        <taxon>Streptosporangiales</taxon>
        <taxon>Nocardiopsidaceae</taxon>
        <taxon>Nocardiopsis</taxon>
    </lineage>
</organism>
<dbReference type="PANTHER" id="PTHR30328">
    <property type="entry name" value="TRANSCRIPTIONAL REPRESSOR"/>
    <property type="match status" value="1"/>
</dbReference>
<gene>
    <name evidence="4" type="ORF">HNR10_001698</name>
</gene>
<proteinExistence type="predicted"/>
<dbReference type="Pfam" id="PF17926">
    <property type="entry name" value="TetR_C_21"/>
    <property type="match status" value="1"/>
</dbReference>
<sequence>MARRPETTRALLLQSARREFVDHGLAGARVDRIAARAGVNKQRIYAHFGDKEQLFRHVLDEAVVELAAEVALTEDTDPVAYVGRVFDYHRHHPDLLRLLMWEALQHGDAGIDDDRRRVDHYDAKVTSLRGALGGDRDPADVRALLLTLIGLASWPQVLPQLGRLVLGPEASTEQTQAHLRAFLTEFTRAALQDGPDRTDRPAVPPSHEA</sequence>
<dbReference type="InterPro" id="IPR001647">
    <property type="entry name" value="HTH_TetR"/>
</dbReference>
<dbReference type="InterPro" id="IPR050109">
    <property type="entry name" value="HTH-type_TetR-like_transc_reg"/>
</dbReference>